<accession>A0A7H8QJ79</accession>
<reference evidence="8" key="1">
    <citation type="submission" date="2020-06" db="EMBL/GenBank/DDBJ databases">
        <title>A chromosome-scale genome assembly of Talaromyces rugulosus W13939.</title>
        <authorList>
            <person name="Wang B."/>
            <person name="Guo L."/>
            <person name="Ye K."/>
            <person name="Wang L."/>
        </authorList>
    </citation>
    <scope>NUCLEOTIDE SEQUENCE [LARGE SCALE GENOMIC DNA]</scope>
    <source>
        <strain evidence="8">W13939</strain>
    </source>
</reference>
<keyword evidence="8" id="KW-1185">Reference proteome</keyword>
<evidence type="ECO:0000256" key="2">
    <source>
        <dbReference type="ARBA" id="ARBA00022692"/>
    </source>
</evidence>
<dbReference type="PROSITE" id="PS50850">
    <property type="entry name" value="MFS"/>
    <property type="match status" value="1"/>
</dbReference>
<feature type="transmembrane region" description="Helical" evidence="5">
    <location>
        <begin position="238"/>
        <end position="257"/>
    </location>
</feature>
<dbReference type="InterPro" id="IPR020846">
    <property type="entry name" value="MFS_dom"/>
</dbReference>
<dbReference type="InterPro" id="IPR011701">
    <property type="entry name" value="MFS"/>
</dbReference>
<gene>
    <name evidence="7" type="ORF">TRUGW13939_00680</name>
</gene>
<feature type="transmembrane region" description="Helical" evidence="5">
    <location>
        <begin position="173"/>
        <end position="197"/>
    </location>
</feature>
<feature type="transmembrane region" description="Helical" evidence="5">
    <location>
        <begin position="209"/>
        <end position="232"/>
    </location>
</feature>
<proteinExistence type="predicted"/>
<comment type="subcellular location">
    <subcellularLocation>
        <location evidence="1">Membrane</location>
        <topology evidence="1">Multi-pass membrane protein</topology>
    </subcellularLocation>
</comment>
<keyword evidence="2 5" id="KW-0812">Transmembrane</keyword>
<dbReference type="GO" id="GO:0016020">
    <property type="term" value="C:membrane"/>
    <property type="evidence" value="ECO:0007669"/>
    <property type="project" value="UniProtKB-SubCell"/>
</dbReference>
<keyword evidence="4 5" id="KW-0472">Membrane</keyword>
<dbReference type="InterPro" id="IPR036259">
    <property type="entry name" value="MFS_trans_sf"/>
</dbReference>
<organism evidence="7 8">
    <name type="scientific">Talaromyces rugulosus</name>
    <name type="common">Penicillium rugulosum</name>
    <dbReference type="NCBI Taxonomy" id="121627"/>
    <lineage>
        <taxon>Eukaryota</taxon>
        <taxon>Fungi</taxon>
        <taxon>Dikarya</taxon>
        <taxon>Ascomycota</taxon>
        <taxon>Pezizomycotina</taxon>
        <taxon>Eurotiomycetes</taxon>
        <taxon>Eurotiomycetidae</taxon>
        <taxon>Eurotiales</taxon>
        <taxon>Trichocomaceae</taxon>
        <taxon>Talaromyces</taxon>
        <taxon>Talaromyces sect. Islandici</taxon>
    </lineage>
</organism>
<dbReference type="KEGG" id="trg:TRUGW13939_00680"/>
<evidence type="ECO:0000313" key="8">
    <source>
        <dbReference type="Proteomes" id="UP000509510"/>
    </source>
</evidence>
<dbReference type="PANTHER" id="PTHR23507:SF1">
    <property type="entry name" value="FI18259P1-RELATED"/>
    <property type="match status" value="1"/>
</dbReference>
<dbReference type="Pfam" id="PF07690">
    <property type="entry name" value="MFS_1"/>
    <property type="match status" value="1"/>
</dbReference>
<dbReference type="GO" id="GO:0022857">
    <property type="term" value="F:transmembrane transporter activity"/>
    <property type="evidence" value="ECO:0007669"/>
    <property type="project" value="InterPro"/>
</dbReference>
<dbReference type="SUPFAM" id="SSF103473">
    <property type="entry name" value="MFS general substrate transporter"/>
    <property type="match status" value="1"/>
</dbReference>
<feature type="transmembrane region" description="Helical" evidence="5">
    <location>
        <begin position="142"/>
        <end position="167"/>
    </location>
</feature>
<evidence type="ECO:0000256" key="5">
    <source>
        <dbReference type="SAM" id="Phobius"/>
    </source>
</evidence>
<dbReference type="GeneID" id="55988193"/>
<evidence type="ECO:0000313" key="7">
    <source>
        <dbReference type="EMBL" id="QKX53601.1"/>
    </source>
</evidence>
<feature type="transmembrane region" description="Helical" evidence="5">
    <location>
        <begin position="51"/>
        <end position="71"/>
    </location>
</feature>
<feature type="transmembrane region" description="Helical" evidence="5">
    <location>
        <begin position="297"/>
        <end position="318"/>
    </location>
</feature>
<dbReference type="Gene3D" id="1.20.1250.20">
    <property type="entry name" value="MFS general substrate transporter like domains"/>
    <property type="match status" value="1"/>
</dbReference>
<dbReference type="CDD" id="cd06174">
    <property type="entry name" value="MFS"/>
    <property type="match status" value="1"/>
</dbReference>
<dbReference type="PANTHER" id="PTHR23507">
    <property type="entry name" value="ZGC:174356"/>
    <property type="match status" value="1"/>
</dbReference>
<evidence type="ECO:0000259" key="6">
    <source>
        <dbReference type="PROSITE" id="PS50850"/>
    </source>
</evidence>
<dbReference type="AlphaFoldDB" id="A0A7H8QJ79"/>
<protein>
    <recommendedName>
        <fullName evidence="6">Major facilitator superfamily (MFS) profile domain-containing protein</fullName>
    </recommendedName>
</protein>
<keyword evidence="3 5" id="KW-1133">Transmembrane helix</keyword>
<dbReference type="Proteomes" id="UP000509510">
    <property type="component" value="Chromosome I"/>
</dbReference>
<evidence type="ECO:0000256" key="3">
    <source>
        <dbReference type="ARBA" id="ARBA00022989"/>
    </source>
</evidence>
<evidence type="ECO:0000256" key="4">
    <source>
        <dbReference type="ARBA" id="ARBA00023136"/>
    </source>
</evidence>
<dbReference type="EMBL" id="CP055898">
    <property type="protein sequence ID" value="QKX53601.1"/>
    <property type="molecule type" value="Genomic_DNA"/>
</dbReference>
<feature type="domain" description="Major facilitator superfamily (MFS) profile" evidence="6">
    <location>
        <begin position="53"/>
        <end position="349"/>
    </location>
</feature>
<evidence type="ECO:0000256" key="1">
    <source>
        <dbReference type="ARBA" id="ARBA00004141"/>
    </source>
</evidence>
<dbReference type="OrthoDB" id="194139at2759"/>
<sequence length="349" mass="38903">MAQDEDNHEPLDLRHSIDSIGNEQSPLIRSDSDDYDNAHSSRWKSSALRPLGMMITCFLLNILMEFGLYLITIPLSQVLEEIICRGTILPDIPTANDPRCKDKTVQSELSLIRGWQATFDIIPGLLTALPYGLMADKYGREFVLGLSVLGGALTSTFNVLVCLLPNFFSPRMIWFSSAFGFIGGGAPVFNAITFAILSSVVSEKQRSIIFFYITATLIGSQLLASPLVYLLININTWLPMFCGLGCLWLATVLAIVLPRTFAEKQRQQHSDTTLPNKIESPMTAREQLMAIGTATMWFARGNILVTILLLTFLVTTLGRLAQDILLQYITKRYGWSWAQATIPYIILIL</sequence>
<dbReference type="RefSeq" id="XP_035339780.1">
    <property type="nucleotide sequence ID" value="XM_035483887.1"/>
</dbReference>
<name>A0A7H8QJ79_TALRU</name>